<dbReference type="PROSITE" id="PS51257">
    <property type="entry name" value="PROKAR_LIPOPROTEIN"/>
    <property type="match status" value="1"/>
</dbReference>
<dbReference type="InterPro" id="IPR006710">
    <property type="entry name" value="Glyco_hydro_43"/>
</dbReference>
<dbReference type="EMBL" id="SPPK01000004">
    <property type="protein sequence ID" value="TFU88874.1"/>
    <property type="molecule type" value="Genomic_DNA"/>
</dbReference>
<organism evidence="6 7">
    <name type="scientific">Dysgonomonas mossii</name>
    <dbReference type="NCBI Taxonomy" id="163665"/>
    <lineage>
        <taxon>Bacteria</taxon>
        <taxon>Pseudomonadati</taxon>
        <taxon>Bacteroidota</taxon>
        <taxon>Bacteroidia</taxon>
        <taxon>Bacteroidales</taxon>
        <taxon>Dysgonomonadaceae</taxon>
        <taxon>Dysgonomonas</taxon>
    </lineage>
</organism>
<dbReference type="SUPFAM" id="SSF75005">
    <property type="entry name" value="Arabinanase/levansucrase/invertase"/>
    <property type="match status" value="1"/>
</dbReference>
<sequence length="376" mass="42161">MKKTIYTITIAALILFSACSTKSVTNKHFTPGAIWLDNNNIHINAHGGGILFDNGVYYWFGEHKTEGENGNLANVGVHCYSSTDLYNWTDEGIALAVMPSSSGSDIEEGCILERPKVIKNKKTGKYIMWFHLEPKGKGYKGALSGVAISDNATGPYIYIKAVRPNASHYPFNALDMHKLDSPALNLSFDGGSLPGNVDTLNILGRDMKEGQMARDMTLFVDDDGKAYHIYSSEENSTLHIAELSDDYLSHTGKYGRFFSGHFMEAPAMFKHKGKYYLMMSGCTGWNPNQARSAVSDNIFGEWKELGDPCIGDTTQTTFHSQSTYILPVQGKPDTYIYMGDRWNPKNAIDGRYIWLPITFEGDRFTIRWNDKWKIEE</sequence>
<evidence type="ECO:0000256" key="5">
    <source>
        <dbReference type="SAM" id="SignalP"/>
    </source>
</evidence>
<keyword evidence="5" id="KW-0732">Signal</keyword>
<evidence type="ECO:0000256" key="3">
    <source>
        <dbReference type="ARBA" id="ARBA00023295"/>
    </source>
</evidence>
<dbReference type="PANTHER" id="PTHR22925">
    <property type="entry name" value="GLYCOSYL HYDROLASE 43 FAMILY MEMBER"/>
    <property type="match status" value="1"/>
</dbReference>
<evidence type="ECO:0000313" key="7">
    <source>
        <dbReference type="Proteomes" id="UP000298285"/>
    </source>
</evidence>
<evidence type="ECO:0000256" key="2">
    <source>
        <dbReference type="ARBA" id="ARBA00022801"/>
    </source>
</evidence>
<protein>
    <submittedName>
        <fullName evidence="6">Beta-glucanase</fullName>
    </submittedName>
</protein>
<keyword evidence="2 4" id="KW-0378">Hydrolase</keyword>
<dbReference type="PANTHER" id="PTHR22925:SF3">
    <property type="entry name" value="GLYCOSYL HYDROLASE FAMILY PROTEIN 43"/>
    <property type="match status" value="1"/>
</dbReference>
<dbReference type="OrthoDB" id="273314at2"/>
<evidence type="ECO:0000313" key="6">
    <source>
        <dbReference type="EMBL" id="TFU88874.1"/>
    </source>
</evidence>
<proteinExistence type="inferred from homology"/>
<dbReference type="Gene3D" id="2.115.10.20">
    <property type="entry name" value="Glycosyl hydrolase domain, family 43"/>
    <property type="match status" value="1"/>
</dbReference>
<reference evidence="6 7" key="1">
    <citation type="submission" date="2019-03" db="EMBL/GenBank/DDBJ databases">
        <title>Diversity of the mouse oral microbiome.</title>
        <authorList>
            <person name="Joseph S."/>
            <person name="Aduse-Opoku J."/>
            <person name="Curtis M."/>
            <person name="Wade W."/>
            <person name="Hashim A."/>
        </authorList>
    </citation>
    <scope>NUCLEOTIDE SEQUENCE [LARGE SCALE GENOMIC DNA]</scope>
    <source>
        <strain evidence="6 7">P11</strain>
    </source>
</reference>
<dbReference type="GO" id="GO:0004553">
    <property type="term" value="F:hydrolase activity, hydrolyzing O-glycosyl compounds"/>
    <property type="evidence" value="ECO:0007669"/>
    <property type="project" value="InterPro"/>
</dbReference>
<dbReference type="AlphaFoldDB" id="A0A4Y9IM94"/>
<gene>
    <name evidence="6" type="ORF">E4T88_13485</name>
</gene>
<dbReference type="Pfam" id="PF04616">
    <property type="entry name" value="Glyco_hydro_43"/>
    <property type="match status" value="1"/>
</dbReference>
<comment type="caution">
    <text evidence="6">The sequence shown here is derived from an EMBL/GenBank/DDBJ whole genome shotgun (WGS) entry which is preliminary data.</text>
</comment>
<feature type="chain" id="PRO_5021279097" evidence="5">
    <location>
        <begin position="23"/>
        <end position="376"/>
    </location>
</feature>
<feature type="signal peptide" evidence="5">
    <location>
        <begin position="1"/>
        <end position="22"/>
    </location>
</feature>
<accession>A0A4Y9IM94</accession>
<dbReference type="GO" id="GO:0005975">
    <property type="term" value="P:carbohydrate metabolic process"/>
    <property type="evidence" value="ECO:0007669"/>
    <property type="project" value="InterPro"/>
</dbReference>
<dbReference type="Proteomes" id="UP000298285">
    <property type="component" value="Unassembled WGS sequence"/>
</dbReference>
<keyword evidence="3 4" id="KW-0326">Glycosidase</keyword>
<comment type="similarity">
    <text evidence="1 4">Belongs to the glycosyl hydrolase 43 family.</text>
</comment>
<evidence type="ECO:0000256" key="1">
    <source>
        <dbReference type="ARBA" id="ARBA00009865"/>
    </source>
</evidence>
<dbReference type="RefSeq" id="WP_135106279.1">
    <property type="nucleotide sequence ID" value="NZ_JADGKW010000004.1"/>
</dbReference>
<dbReference type="InterPro" id="IPR023296">
    <property type="entry name" value="Glyco_hydro_beta-prop_sf"/>
</dbReference>
<name>A0A4Y9IM94_9BACT</name>
<evidence type="ECO:0000256" key="4">
    <source>
        <dbReference type="RuleBase" id="RU361187"/>
    </source>
</evidence>
<dbReference type="CDD" id="cd18825">
    <property type="entry name" value="GH43_CtGH43-like"/>
    <property type="match status" value="1"/>
</dbReference>